<proteinExistence type="predicted"/>
<evidence type="ECO:0000313" key="2">
    <source>
        <dbReference type="Proteomes" id="UP000070544"/>
    </source>
</evidence>
<evidence type="ECO:0000313" key="1">
    <source>
        <dbReference type="EMBL" id="KXS11629.1"/>
    </source>
</evidence>
<sequence>MHLRTPPVRDVCSFACATTALCLIQQVGVDMRVSRLAVVRIDAMRQRFVAKAPVYVQLTKPVESLGERGDIVAVDSTYFPGKKLYTYQQIAEQKMSPVERASKDGGVLQKAVERSNRSKDILEKLAALSSSTPSLIFHRVPRAKDSDSFFGSVSVSDVIELLRSKHDVVLSAEEHGVRFLGSSEAEGVVDRVRQYGTHRLSVTIHGEDVTLDVVVAPTEAT</sequence>
<keyword evidence="2" id="KW-1185">Reference proteome</keyword>
<dbReference type="OrthoDB" id="10618249at2759"/>
<dbReference type="Proteomes" id="UP000070544">
    <property type="component" value="Unassembled WGS sequence"/>
</dbReference>
<reference evidence="1 2" key="1">
    <citation type="journal article" date="2015" name="Genome Biol. Evol.">
        <title>Phylogenomic analyses indicate that early fungi evolved digesting cell walls of algal ancestors of land plants.</title>
        <authorList>
            <person name="Chang Y."/>
            <person name="Wang S."/>
            <person name="Sekimoto S."/>
            <person name="Aerts A.L."/>
            <person name="Choi C."/>
            <person name="Clum A."/>
            <person name="LaButti K.M."/>
            <person name="Lindquist E.A."/>
            <person name="Yee Ngan C."/>
            <person name="Ohm R.A."/>
            <person name="Salamov A.A."/>
            <person name="Grigoriev I.V."/>
            <person name="Spatafora J.W."/>
            <person name="Berbee M.L."/>
        </authorList>
    </citation>
    <scope>NUCLEOTIDE SEQUENCE [LARGE SCALE GENOMIC DNA]</scope>
    <source>
        <strain evidence="1 2">JEL478</strain>
    </source>
</reference>
<accession>A0A139A4Q7</accession>
<name>A0A139A4Q7_GONPJ</name>
<dbReference type="EMBL" id="KQ965799">
    <property type="protein sequence ID" value="KXS11629.1"/>
    <property type="molecule type" value="Genomic_DNA"/>
</dbReference>
<gene>
    <name evidence="1" type="ORF">M427DRAFT_35601</name>
</gene>
<protein>
    <recommendedName>
        <fullName evidence="3">Ribosomal protein L9 domain-containing protein</fullName>
    </recommendedName>
</protein>
<organism evidence="1 2">
    <name type="scientific">Gonapodya prolifera (strain JEL478)</name>
    <name type="common">Monoblepharis prolifera</name>
    <dbReference type="NCBI Taxonomy" id="1344416"/>
    <lineage>
        <taxon>Eukaryota</taxon>
        <taxon>Fungi</taxon>
        <taxon>Fungi incertae sedis</taxon>
        <taxon>Chytridiomycota</taxon>
        <taxon>Chytridiomycota incertae sedis</taxon>
        <taxon>Monoblepharidomycetes</taxon>
        <taxon>Monoblepharidales</taxon>
        <taxon>Gonapodyaceae</taxon>
        <taxon>Gonapodya</taxon>
    </lineage>
</organism>
<evidence type="ECO:0008006" key="3">
    <source>
        <dbReference type="Google" id="ProtNLM"/>
    </source>
</evidence>
<dbReference type="AlphaFoldDB" id="A0A139A4Q7"/>